<evidence type="ECO:0000256" key="1">
    <source>
        <dbReference type="ARBA" id="ARBA00004123"/>
    </source>
</evidence>
<keyword evidence="6" id="KW-0238">DNA-binding</keyword>
<comment type="subcellular location">
    <subcellularLocation>
        <location evidence="1">Nucleus</location>
    </subcellularLocation>
</comment>
<dbReference type="GO" id="GO:0043565">
    <property type="term" value="F:sequence-specific DNA binding"/>
    <property type="evidence" value="ECO:0007669"/>
    <property type="project" value="TreeGrafter"/>
</dbReference>
<dbReference type="PANTHER" id="PTHR24408:SF21">
    <property type="entry name" value="ZINC FINGER PROTEIN"/>
    <property type="match status" value="1"/>
</dbReference>
<evidence type="ECO:0000256" key="5">
    <source>
        <dbReference type="ARBA" id="ARBA00022833"/>
    </source>
</evidence>
<dbReference type="GO" id="GO:0000981">
    <property type="term" value="F:DNA-binding transcription factor activity, RNA polymerase II-specific"/>
    <property type="evidence" value="ECO:0007669"/>
    <property type="project" value="TreeGrafter"/>
</dbReference>
<evidence type="ECO:0000259" key="9">
    <source>
        <dbReference type="PROSITE" id="PS50157"/>
    </source>
</evidence>
<gene>
    <name evidence="10" type="ORF">JRQ81_010782</name>
</gene>
<dbReference type="FunFam" id="3.30.160.60:FF:000687">
    <property type="entry name" value="Zinc finger and AT-hook domain containing"/>
    <property type="match status" value="1"/>
</dbReference>
<feature type="non-terminal residue" evidence="10">
    <location>
        <position position="388"/>
    </location>
</feature>
<organism evidence="10 11">
    <name type="scientific">Phrynocephalus forsythii</name>
    <dbReference type="NCBI Taxonomy" id="171643"/>
    <lineage>
        <taxon>Eukaryota</taxon>
        <taxon>Metazoa</taxon>
        <taxon>Chordata</taxon>
        <taxon>Craniata</taxon>
        <taxon>Vertebrata</taxon>
        <taxon>Euteleostomi</taxon>
        <taxon>Lepidosauria</taxon>
        <taxon>Squamata</taxon>
        <taxon>Bifurcata</taxon>
        <taxon>Unidentata</taxon>
        <taxon>Episquamata</taxon>
        <taxon>Toxicofera</taxon>
        <taxon>Iguania</taxon>
        <taxon>Acrodonta</taxon>
        <taxon>Agamidae</taxon>
        <taxon>Agaminae</taxon>
        <taxon>Phrynocephalus</taxon>
    </lineage>
</organism>
<dbReference type="GO" id="GO:0005634">
    <property type="term" value="C:nucleus"/>
    <property type="evidence" value="ECO:0007669"/>
    <property type="project" value="UniProtKB-SubCell"/>
</dbReference>
<evidence type="ECO:0000256" key="6">
    <source>
        <dbReference type="ARBA" id="ARBA00023125"/>
    </source>
</evidence>
<dbReference type="Proteomes" id="UP001142489">
    <property type="component" value="Unassembled WGS sequence"/>
</dbReference>
<dbReference type="PROSITE" id="PS50157">
    <property type="entry name" value="ZINC_FINGER_C2H2_2"/>
    <property type="match status" value="5"/>
</dbReference>
<feature type="domain" description="C2H2-type" evidence="9">
    <location>
        <begin position="141"/>
        <end position="168"/>
    </location>
</feature>
<dbReference type="FunFam" id="3.30.160.60:FF:000327">
    <property type="entry name" value="Zinc finger and AT-hook domain containing"/>
    <property type="match status" value="1"/>
</dbReference>
<keyword evidence="2" id="KW-0479">Metal-binding</keyword>
<dbReference type="OrthoDB" id="10015593at2759"/>
<feature type="domain" description="C2H2-type" evidence="9">
    <location>
        <begin position="5"/>
        <end position="28"/>
    </location>
</feature>
<feature type="domain" description="C2H2-type" evidence="9">
    <location>
        <begin position="84"/>
        <end position="111"/>
    </location>
</feature>
<dbReference type="EMBL" id="JAPFRF010000003">
    <property type="protein sequence ID" value="KAJ7338155.1"/>
    <property type="molecule type" value="Genomic_DNA"/>
</dbReference>
<evidence type="ECO:0000256" key="4">
    <source>
        <dbReference type="ARBA" id="ARBA00022771"/>
    </source>
</evidence>
<feature type="domain" description="C2H2-type" evidence="9">
    <location>
        <begin position="169"/>
        <end position="197"/>
    </location>
</feature>
<evidence type="ECO:0000313" key="10">
    <source>
        <dbReference type="EMBL" id="KAJ7338155.1"/>
    </source>
</evidence>
<accession>A0A9Q0Y0F1</accession>
<evidence type="ECO:0000256" key="3">
    <source>
        <dbReference type="ARBA" id="ARBA00022737"/>
    </source>
</evidence>
<dbReference type="SUPFAM" id="SSF57667">
    <property type="entry name" value="beta-beta-alpha zinc fingers"/>
    <property type="match status" value="3"/>
</dbReference>
<keyword evidence="4 8" id="KW-0863">Zinc-finger</keyword>
<dbReference type="Gene3D" id="3.30.160.60">
    <property type="entry name" value="Classic Zinc Finger"/>
    <property type="match status" value="4"/>
</dbReference>
<comment type="caution">
    <text evidence="10">The sequence shown here is derived from an EMBL/GenBank/DDBJ whole genome shotgun (WGS) entry which is preliminary data.</text>
</comment>
<keyword evidence="7" id="KW-0539">Nucleus</keyword>
<dbReference type="AlphaFoldDB" id="A0A9Q0Y0F1"/>
<evidence type="ECO:0000256" key="7">
    <source>
        <dbReference type="ARBA" id="ARBA00023242"/>
    </source>
</evidence>
<reference evidence="10" key="1">
    <citation type="journal article" date="2023" name="DNA Res.">
        <title>Chromosome-level genome assembly of Phrynocephalus forsythii using third-generation DNA sequencing and Hi-C analysis.</title>
        <authorList>
            <person name="Qi Y."/>
            <person name="Zhao W."/>
            <person name="Zhao Y."/>
            <person name="Niu C."/>
            <person name="Cao S."/>
            <person name="Zhang Y."/>
        </authorList>
    </citation>
    <scope>NUCLEOTIDE SEQUENCE</scope>
    <source>
        <tissue evidence="10">Muscle</tissue>
    </source>
</reference>
<proteinExistence type="predicted"/>
<dbReference type="PROSITE" id="PS00028">
    <property type="entry name" value="ZINC_FINGER_C2H2_1"/>
    <property type="match status" value="3"/>
</dbReference>
<feature type="domain" description="C2H2-type" evidence="9">
    <location>
        <begin position="112"/>
        <end position="139"/>
    </location>
</feature>
<keyword evidence="3" id="KW-0677">Repeat</keyword>
<dbReference type="InterPro" id="IPR036236">
    <property type="entry name" value="Znf_C2H2_sf"/>
</dbReference>
<dbReference type="FunFam" id="3.30.160.60:FF:000875">
    <property type="entry name" value="zinc finger protein 236 isoform X7"/>
    <property type="match status" value="1"/>
</dbReference>
<protein>
    <recommendedName>
        <fullName evidence="9">C2H2-type domain-containing protein</fullName>
    </recommendedName>
</protein>
<dbReference type="PANTHER" id="PTHR24408">
    <property type="entry name" value="ZINC FINGER PROTEIN"/>
    <property type="match status" value="1"/>
</dbReference>
<sequence>DKRSYSCPVCEKSFSEDRLIKSHIKTNHPEVSMSTISEIVGRRVQLKGLIGKRAVKCPYCNFYFMKNGSDLQRHIWAHEGVKPFKCSVCEYATRSKSNLKAHMNRHSTEKTHLCDMCGKKFKSKGTLKSHKLLHTADGKQFKCTVCDYTAAQKPQLLRHMEQHASFKPFRCAHCHYSCNISGSLKRHYNRKHPNEEYVNAGSGELAAEALQQQGSLWKKKNTSTKQISEEMPTQYLQITEAEDMQGTQAAVTALQDLRYTTEDGGRLDSAAVNILQQIIELGSEPHDAAAVASVVAMAPGTVTVVKQVTEEEQSANHTVMIQETLQEASVELDEQHHLVVSSDNVEGIGTVTVYTQGGEASELIVYVQEAMQPVEEQVEVQEQDAEKI</sequence>
<evidence type="ECO:0000256" key="8">
    <source>
        <dbReference type="PROSITE-ProRule" id="PRU00042"/>
    </source>
</evidence>
<dbReference type="InterPro" id="IPR013087">
    <property type="entry name" value="Znf_C2H2_type"/>
</dbReference>
<keyword evidence="11" id="KW-1185">Reference proteome</keyword>
<dbReference type="GO" id="GO:0008270">
    <property type="term" value="F:zinc ion binding"/>
    <property type="evidence" value="ECO:0007669"/>
    <property type="project" value="UniProtKB-KW"/>
</dbReference>
<dbReference type="SMART" id="SM00355">
    <property type="entry name" value="ZnF_C2H2"/>
    <property type="match status" value="6"/>
</dbReference>
<dbReference type="FunFam" id="3.30.160.60:FF:000810">
    <property type="entry name" value="Zgc:174563 protein"/>
    <property type="match status" value="1"/>
</dbReference>
<name>A0A9Q0Y0F1_9SAUR</name>
<evidence type="ECO:0000313" key="11">
    <source>
        <dbReference type="Proteomes" id="UP001142489"/>
    </source>
</evidence>
<keyword evidence="5" id="KW-0862">Zinc</keyword>
<evidence type="ECO:0000256" key="2">
    <source>
        <dbReference type="ARBA" id="ARBA00022723"/>
    </source>
</evidence>
<dbReference type="Pfam" id="PF00096">
    <property type="entry name" value="zf-C2H2"/>
    <property type="match status" value="4"/>
</dbReference>